<keyword evidence="2" id="KW-1185">Reference proteome</keyword>
<sequence length="496" mass="55532">MGFPSFLALFLVSHHLLVLLQSSASCPSSFDCGTLGPVKFPFTNTTYPQCGLCTLNCDEPVPKVTLSTESRSFQLRGFTDEIIKIDDSVIKALIESSNCDFYSYNIPFKTASISFTVSPNVSFFKCLTSSPELENQADKHFLGNYTRYRGCQGYTVYYAYPDNRVPNAGSYPPTCVLFQLPVVSSIEGRNLSDPFRLLASNFSIRYYVSKECYACHLNGGQCLRDFGEFQCLNKRGRSNFALILGTVVSTVGLVVIFLLWIITKKLAQSESTFFWKSKTENSKNIELDWEALCQIAVGIARGLEYLHRGCNTRILHLDIKPHNILLNENFCPKISDFGLAKLCLEKESIISLLGARGTTGYIAPEVFSRNFGGVSHKSDVYSYGMMVLEMVGGRKSTSVEVDHTSEIYFPHWVYKRLELDEDLGLHGIMDDEPKENVRKMIIVGLWCIQTNPSHRPSMSRVLEMLEGSPESLQIPPKPFLFSPSRSSVDSSSALMS</sequence>
<evidence type="ECO:0000313" key="2">
    <source>
        <dbReference type="Proteomes" id="UP000828048"/>
    </source>
</evidence>
<name>A0ACB7Y4Q8_9ERIC</name>
<accession>A0ACB7Y4Q8</accession>
<dbReference type="Proteomes" id="UP000828048">
    <property type="component" value="Chromosome 7"/>
</dbReference>
<proteinExistence type="predicted"/>
<protein>
    <submittedName>
        <fullName evidence="1">Uncharacterized protein</fullName>
    </submittedName>
</protein>
<comment type="caution">
    <text evidence="1">The sequence shown here is derived from an EMBL/GenBank/DDBJ whole genome shotgun (WGS) entry which is preliminary data.</text>
</comment>
<organism evidence="1 2">
    <name type="scientific">Vaccinium darrowii</name>
    <dbReference type="NCBI Taxonomy" id="229202"/>
    <lineage>
        <taxon>Eukaryota</taxon>
        <taxon>Viridiplantae</taxon>
        <taxon>Streptophyta</taxon>
        <taxon>Embryophyta</taxon>
        <taxon>Tracheophyta</taxon>
        <taxon>Spermatophyta</taxon>
        <taxon>Magnoliopsida</taxon>
        <taxon>eudicotyledons</taxon>
        <taxon>Gunneridae</taxon>
        <taxon>Pentapetalae</taxon>
        <taxon>asterids</taxon>
        <taxon>Ericales</taxon>
        <taxon>Ericaceae</taxon>
        <taxon>Vaccinioideae</taxon>
        <taxon>Vaccinieae</taxon>
        <taxon>Vaccinium</taxon>
    </lineage>
</organism>
<evidence type="ECO:0000313" key="1">
    <source>
        <dbReference type="EMBL" id="KAH7848291.1"/>
    </source>
</evidence>
<gene>
    <name evidence="1" type="ORF">Vadar_000823</name>
</gene>
<dbReference type="EMBL" id="CM037157">
    <property type="protein sequence ID" value="KAH7848291.1"/>
    <property type="molecule type" value="Genomic_DNA"/>
</dbReference>
<reference evidence="1 2" key="1">
    <citation type="journal article" date="2021" name="Hortic Res">
        <title>High-quality reference genome and annotation aids understanding of berry development for evergreen blueberry (Vaccinium darrowii).</title>
        <authorList>
            <person name="Yu J."/>
            <person name="Hulse-Kemp A.M."/>
            <person name="Babiker E."/>
            <person name="Staton M."/>
        </authorList>
    </citation>
    <scope>NUCLEOTIDE SEQUENCE [LARGE SCALE GENOMIC DNA]</scope>
    <source>
        <strain evidence="2">cv. NJ 8807/NJ 8810</strain>
        <tissue evidence="1">Young leaf</tissue>
    </source>
</reference>